<dbReference type="Proteomes" id="UP000663879">
    <property type="component" value="Unassembled WGS sequence"/>
</dbReference>
<feature type="repeat" description="WD" evidence="8">
    <location>
        <begin position="444"/>
        <end position="478"/>
    </location>
</feature>
<dbReference type="PROSITE" id="PS00678">
    <property type="entry name" value="WD_REPEATS_1"/>
    <property type="match status" value="1"/>
</dbReference>
<keyword evidence="11" id="KW-1185">Reference proteome</keyword>
<feature type="repeat" description="WD" evidence="8">
    <location>
        <begin position="315"/>
        <end position="352"/>
    </location>
</feature>
<dbReference type="AlphaFoldDB" id="A0A813RZQ4"/>
<evidence type="ECO:0000256" key="8">
    <source>
        <dbReference type="PROSITE-ProRule" id="PRU00221"/>
    </source>
</evidence>
<keyword evidence="5" id="KW-0677">Repeat</keyword>
<dbReference type="Pfam" id="PF00400">
    <property type="entry name" value="WD40"/>
    <property type="match status" value="6"/>
</dbReference>
<proteinExistence type="predicted"/>
<evidence type="ECO:0000313" key="10">
    <source>
        <dbReference type="EMBL" id="CAF0788166.1"/>
    </source>
</evidence>
<dbReference type="PANTHER" id="PTHR19855:SF12">
    <property type="entry name" value="WD REPEAT-CONTAINING PROTEIN 37"/>
    <property type="match status" value="1"/>
</dbReference>
<dbReference type="PANTHER" id="PTHR19855">
    <property type="entry name" value="WD40 REPEAT PROTEIN 12, 37"/>
    <property type="match status" value="1"/>
</dbReference>
<evidence type="ECO:0000256" key="7">
    <source>
        <dbReference type="ARBA" id="ARBA00040954"/>
    </source>
</evidence>
<dbReference type="GO" id="GO:0005737">
    <property type="term" value="C:cytoplasm"/>
    <property type="evidence" value="ECO:0007669"/>
    <property type="project" value="UniProtKB-SubCell"/>
</dbReference>
<sequence>MPLRKYNTSSVLQNTKIQEPDVSPTPSCRITNHLYSINDMLPNIIENAVSCSASATGSANAAVNSANTSNLNSSSSSSTSSSYHEKLPNELRVRLYEIFSQIEKEFDQLYIENLRLKKQIENLEKHNSENCNLKATSTSMNTISSSTSTLVANNFQSPKIDEKLNSSVTVSKNSLPNSKTSSQISAAPKNRINNLSFPKFKPNAREFIMQSIKNTSAQIVNKTTNNLLLCKSQSVLSGHKDGIWDVNCVQIPNYLIKNSSLSQSQNFLLGTASADTTARLWFYNINQNSTHSPSNSMSPHINSNYQSNSLCFQEYSGHTGSVNSLRFHPKFYTNSTNLVLSSSGDGQAHLWQCVINQNLESLEINNELTYNKCYNYCNNNVNNSGNNEIYTQPSVIRSPIKRFEGHQDACIAAEWFPDGECIATASWDRTANVYNVETGKILCNLQHDDYLTNVNIHKIHKILLTSSKDTTFKIWDFRDPICSVQIYQGHSRSVNSAIFINEDKIATSSDDHTVKIWDLRIMRSPVCVINCNSGINRICTMNMSIDSNSNETFLCLPLDNRDIKIYNLQGERIIRLNRNNRVGHRRLVTSLASCNNLLFSASFDKCVNSWSFDYNPSKSSVINKSSNKENSEILNSENGIGLGKCIENPTILTQLSNLTSPNQPSILAPKTSNSATKSLINATKFIERVKI</sequence>
<dbReference type="InterPro" id="IPR020472">
    <property type="entry name" value="WD40_PAC1"/>
</dbReference>
<dbReference type="EMBL" id="CAJNOC010000656">
    <property type="protein sequence ID" value="CAF0788166.1"/>
    <property type="molecule type" value="Genomic_DNA"/>
</dbReference>
<reference evidence="10" key="1">
    <citation type="submission" date="2021-02" db="EMBL/GenBank/DDBJ databases">
        <authorList>
            <person name="Nowell W R."/>
        </authorList>
    </citation>
    <scope>NUCLEOTIDE SEQUENCE</scope>
    <source>
        <strain evidence="10">Ploen Becks lab</strain>
    </source>
</reference>
<evidence type="ECO:0000256" key="9">
    <source>
        <dbReference type="SAM" id="MobiDB-lite"/>
    </source>
</evidence>
<dbReference type="PROSITE" id="PS50294">
    <property type="entry name" value="WD_REPEATS_REGION"/>
    <property type="match status" value="2"/>
</dbReference>
<feature type="compositionally biased region" description="Low complexity" evidence="9">
    <location>
        <begin position="66"/>
        <end position="82"/>
    </location>
</feature>
<gene>
    <name evidence="10" type="ORF">OXX778_LOCUS5824</name>
</gene>
<dbReference type="SUPFAM" id="SSF50978">
    <property type="entry name" value="WD40 repeat-like"/>
    <property type="match status" value="2"/>
</dbReference>
<comment type="subcellular location">
    <subcellularLocation>
        <location evidence="2">Cytoplasm</location>
    </subcellularLocation>
    <subcellularLocation>
        <location evidence="1">Nucleus</location>
    </subcellularLocation>
</comment>
<protein>
    <recommendedName>
        <fullName evidence="7">WD repeat-containing protein 37</fullName>
    </recommendedName>
</protein>
<organism evidence="10 11">
    <name type="scientific">Brachionus calyciflorus</name>
    <dbReference type="NCBI Taxonomy" id="104777"/>
    <lineage>
        <taxon>Eukaryota</taxon>
        <taxon>Metazoa</taxon>
        <taxon>Spiralia</taxon>
        <taxon>Gnathifera</taxon>
        <taxon>Rotifera</taxon>
        <taxon>Eurotatoria</taxon>
        <taxon>Monogononta</taxon>
        <taxon>Pseudotrocha</taxon>
        <taxon>Ploima</taxon>
        <taxon>Brachionidae</taxon>
        <taxon>Brachionus</taxon>
    </lineage>
</organism>
<feature type="repeat" description="WD" evidence="8">
    <location>
        <begin position="487"/>
        <end position="520"/>
    </location>
</feature>
<keyword evidence="3" id="KW-0963">Cytoplasm</keyword>
<evidence type="ECO:0000256" key="3">
    <source>
        <dbReference type="ARBA" id="ARBA00022490"/>
    </source>
</evidence>
<comment type="caution">
    <text evidence="10">The sequence shown here is derived from an EMBL/GenBank/DDBJ whole genome shotgun (WGS) entry which is preliminary data.</text>
</comment>
<dbReference type="Gene3D" id="2.130.10.10">
    <property type="entry name" value="YVTN repeat-like/Quinoprotein amine dehydrogenase"/>
    <property type="match status" value="3"/>
</dbReference>
<evidence type="ECO:0000256" key="2">
    <source>
        <dbReference type="ARBA" id="ARBA00004496"/>
    </source>
</evidence>
<dbReference type="PROSITE" id="PS50082">
    <property type="entry name" value="WD_REPEATS_2"/>
    <property type="match status" value="4"/>
</dbReference>
<dbReference type="PRINTS" id="PR00320">
    <property type="entry name" value="GPROTEINBRPT"/>
</dbReference>
<keyword evidence="4 8" id="KW-0853">WD repeat</keyword>
<evidence type="ECO:0000313" key="11">
    <source>
        <dbReference type="Proteomes" id="UP000663879"/>
    </source>
</evidence>
<feature type="repeat" description="WD" evidence="8">
    <location>
        <begin position="403"/>
        <end position="444"/>
    </location>
</feature>
<evidence type="ECO:0000256" key="6">
    <source>
        <dbReference type="ARBA" id="ARBA00023242"/>
    </source>
</evidence>
<evidence type="ECO:0000256" key="4">
    <source>
        <dbReference type="ARBA" id="ARBA00022574"/>
    </source>
</evidence>
<evidence type="ECO:0000256" key="1">
    <source>
        <dbReference type="ARBA" id="ARBA00004123"/>
    </source>
</evidence>
<dbReference type="InterPro" id="IPR036322">
    <property type="entry name" value="WD40_repeat_dom_sf"/>
</dbReference>
<dbReference type="InterPro" id="IPR019775">
    <property type="entry name" value="WD40_repeat_CS"/>
</dbReference>
<dbReference type="OrthoDB" id="9984207at2759"/>
<dbReference type="GO" id="GO:0005634">
    <property type="term" value="C:nucleus"/>
    <property type="evidence" value="ECO:0007669"/>
    <property type="project" value="UniProtKB-SubCell"/>
</dbReference>
<feature type="region of interest" description="Disordered" evidence="9">
    <location>
        <begin position="66"/>
        <end position="86"/>
    </location>
</feature>
<keyword evidence="6" id="KW-0539">Nucleus</keyword>
<dbReference type="InterPro" id="IPR015943">
    <property type="entry name" value="WD40/YVTN_repeat-like_dom_sf"/>
</dbReference>
<dbReference type="SMART" id="SM00320">
    <property type="entry name" value="WD40"/>
    <property type="match status" value="6"/>
</dbReference>
<accession>A0A813RZQ4</accession>
<dbReference type="InterPro" id="IPR001680">
    <property type="entry name" value="WD40_rpt"/>
</dbReference>
<name>A0A813RZQ4_9BILA</name>
<evidence type="ECO:0000256" key="5">
    <source>
        <dbReference type="ARBA" id="ARBA00022737"/>
    </source>
</evidence>